<feature type="compositionally biased region" description="Acidic residues" evidence="5">
    <location>
        <begin position="151"/>
        <end position="162"/>
    </location>
</feature>
<feature type="region of interest" description="Disordered" evidence="5">
    <location>
        <begin position="94"/>
        <end position="424"/>
    </location>
</feature>
<dbReference type="InterPro" id="IPR036218">
    <property type="entry name" value="HIVI-bd_sf"/>
</dbReference>
<organism evidence="7 8">
    <name type="scientific">Batillaria attramentaria</name>
    <dbReference type="NCBI Taxonomy" id="370345"/>
    <lineage>
        <taxon>Eukaryota</taxon>
        <taxon>Metazoa</taxon>
        <taxon>Spiralia</taxon>
        <taxon>Lophotrochozoa</taxon>
        <taxon>Mollusca</taxon>
        <taxon>Gastropoda</taxon>
        <taxon>Caenogastropoda</taxon>
        <taxon>Sorbeoconcha</taxon>
        <taxon>Cerithioidea</taxon>
        <taxon>Batillariidae</taxon>
        <taxon>Batillaria</taxon>
    </lineage>
</organism>
<dbReference type="SUPFAM" id="SSF63748">
    <property type="entry name" value="Tudor/PWWP/MBT"/>
    <property type="match status" value="1"/>
</dbReference>
<evidence type="ECO:0000313" key="7">
    <source>
        <dbReference type="EMBL" id="KAK7489950.1"/>
    </source>
</evidence>
<dbReference type="CDD" id="cd05834">
    <property type="entry name" value="PWWP_HRP"/>
    <property type="match status" value="1"/>
</dbReference>
<protein>
    <recommendedName>
        <fullName evidence="6">PWWP domain-containing protein</fullName>
    </recommendedName>
</protein>
<dbReference type="SUPFAM" id="SSF140576">
    <property type="entry name" value="HIV integrase-binding domain"/>
    <property type="match status" value="1"/>
</dbReference>
<feature type="compositionally biased region" description="Basic and acidic residues" evidence="5">
    <location>
        <begin position="617"/>
        <end position="627"/>
    </location>
</feature>
<feature type="region of interest" description="Disordered" evidence="5">
    <location>
        <begin position="545"/>
        <end position="634"/>
    </location>
</feature>
<feature type="compositionally biased region" description="Polar residues" evidence="5">
    <location>
        <begin position="392"/>
        <end position="402"/>
    </location>
</feature>
<comment type="similarity">
    <text evidence="2">Belongs to the HDGF family.</text>
</comment>
<proteinExistence type="inferred from homology"/>
<feature type="region of interest" description="Disordered" evidence="5">
    <location>
        <begin position="842"/>
        <end position="922"/>
    </location>
</feature>
<feature type="compositionally biased region" description="Basic and acidic residues" evidence="5">
    <location>
        <begin position="866"/>
        <end position="896"/>
    </location>
</feature>
<feature type="compositionally biased region" description="Basic and acidic residues" evidence="5">
    <location>
        <begin position="263"/>
        <end position="314"/>
    </location>
</feature>
<evidence type="ECO:0000256" key="4">
    <source>
        <dbReference type="ARBA" id="ARBA00023242"/>
    </source>
</evidence>
<evidence type="ECO:0000259" key="6">
    <source>
        <dbReference type="PROSITE" id="PS50812"/>
    </source>
</evidence>
<evidence type="ECO:0000256" key="5">
    <source>
        <dbReference type="SAM" id="MobiDB-lite"/>
    </source>
</evidence>
<feature type="compositionally biased region" description="Acidic residues" evidence="5">
    <location>
        <begin position="315"/>
        <end position="324"/>
    </location>
</feature>
<name>A0ABD0KS36_9CAEN</name>
<keyword evidence="4" id="KW-0539">Nucleus</keyword>
<feature type="region of interest" description="Disordered" evidence="5">
    <location>
        <begin position="778"/>
        <end position="798"/>
    </location>
</feature>
<dbReference type="InterPro" id="IPR021567">
    <property type="entry name" value="LEDGF_IBD"/>
</dbReference>
<feature type="compositionally biased region" description="Polar residues" evidence="5">
    <location>
        <begin position="545"/>
        <end position="563"/>
    </location>
</feature>
<evidence type="ECO:0000256" key="3">
    <source>
        <dbReference type="ARBA" id="ARBA00023054"/>
    </source>
</evidence>
<evidence type="ECO:0000256" key="2">
    <source>
        <dbReference type="ARBA" id="ARBA00005309"/>
    </source>
</evidence>
<feature type="compositionally biased region" description="Basic and acidic residues" evidence="5">
    <location>
        <begin position="403"/>
        <end position="416"/>
    </location>
</feature>
<dbReference type="Proteomes" id="UP001519460">
    <property type="component" value="Unassembled WGS sequence"/>
</dbReference>
<keyword evidence="8" id="KW-1185">Reference proteome</keyword>
<dbReference type="GO" id="GO:0005634">
    <property type="term" value="C:nucleus"/>
    <property type="evidence" value="ECO:0007669"/>
    <property type="project" value="UniProtKB-SubCell"/>
</dbReference>
<dbReference type="Pfam" id="PF00855">
    <property type="entry name" value="PWWP"/>
    <property type="match status" value="1"/>
</dbReference>
<feature type="compositionally biased region" description="Basic residues" evidence="5">
    <location>
        <begin position="166"/>
        <end position="183"/>
    </location>
</feature>
<dbReference type="PROSITE" id="PS50812">
    <property type="entry name" value="PWWP"/>
    <property type="match status" value="1"/>
</dbReference>
<feature type="compositionally biased region" description="Basic residues" evidence="5">
    <location>
        <begin position="205"/>
        <end position="218"/>
    </location>
</feature>
<evidence type="ECO:0000313" key="8">
    <source>
        <dbReference type="Proteomes" id="UP001519460"/>
    </source>
</evidence>
<dbReference type="PANTHER" id="PTHR12550">
    <property type="entry name" value="HEPATOMA-DERIVED GROWTH FACTOR-RELATED"/>
    <property type="match status" value="1"/>
</dbReference>
<feature type="compositionally biased region" description="Basic and acidic residues" evidence="5">
    <location>
        <begin position="688"/>
        <end position="703"/>
    </location>
</feature>
<feature type="compositionally biased region" description="Basic residues" evidence="5">
    <location>
        <begin position="95"/>
        <end position="110"/>
    </location>
</feature>
<dbReference type="EMBL" id="JACVVK020000132">
    <property type="protein sequence ID" value="KAK7489950.1"/>
    <property type="molecule type" value="Genomic_DNA"/>
</dbReference>
<accession>A0ABD0KS36</accession>
<dbReference type="InterPro" id="IPR035441">
    <property type="entry name" value="TFIIS/LEDGF_dom_sf"/>
</dbReference>
<keyword evidence="3" id="KW-0175">Coiled coil</keyword>
<reference evidence="7 8" key="1">
    <citation type="journal article" date="2023" name="Sci. Data">
        <title>Genome assembly of the Korean intertidal mud-creeper Batillaria attramentaria.</title>
        <authorList>
            <person name="Patra A.K."/>
            <person name="Ho P.T."/>
            <person name="Jun S."/>
            <person name="Lee S.J."/>
            <person name="Kim Y."/>
            <person name="Won Y.J."/>
        </authorList>
    </citation>
    <scope>NUCLEOTIDE SEQUENCE [LARGE SCALE GENOMIC DNA]</scope>
    <source>
        <strain evidence="7">Wonlab-2016</strain>
    </source>
</reference>
<dbReference type="InterPro" id="IPR000313">
    <property type="entry name" value="PWWP_dom"/>
</dbReference>
<feature type="domain" description="PWWP" evidence="6">
    <location>
        <begin position="10"/>
        <end position="67"/>
    </location>
</feature>
<feature type="region of interest" description="Disordered" evidence="5">
    <location>
        <begin position="658"/>
        <end position="758"/>
    </location>
</feature>
<evidence type="ECO:0000256" key="1">
    <source>
        <dbReference type="ARBA" id="ARBA00004123"/>
    </source>
</evidence>
<feature type="compositionally biased region" description="Acidic residues" evidence="5">
    <location>
        <begin position="905"/>
        <end position="915"/>
    </location>
</feature>
<dbReference type="Gene3D" id="2.30.30.140">
    <property type="match status" value="1"/>
</dbReference>
<dbReference type="AlphaFoldDB" id="A0ABD0KS36"/>
<comment type="subcellular location">
    <subcellularLocation>
        <location evidence="1">Nucleus</location>
    </subcellularLocation>
</comment>
<feature type="compositionally biased region" description="Basic and acidic residues" evidence="5">
    <location>
        <begin position="354"/>
        <end position="376"/>
    </location>
</feature>
<dbReference type="Gene3D" id="1.20.930.10">
    <property type="entry name" value="Conserved domain common to transcription factors TFIIS, elongin A, CRSP70"/>
    <property type="match status" value="1"/>
</dbReference>
<gene>
    <name evidence="7" type="ORF">BaRGS_00018815</name>
</gene>
<dbReference type="Pfam" id="PF11467">
    <property type="entry name" value="LEDGF"/>
    <property type="match status" value="1"/>
</dbReference>
<comment type="caution">
    <text evidence="7">The sequence shown here is derived from an EMBL/GenBank/DDBJ whole genome shotgun (WGS) entry which is preliminary data.</text>
</comment>
<feature type="compositionally biased region" description="Acidic residues" evidence="5">
    <location>
        <begin position="188"/>
        <end position="199"/>
    </location>
</feature>
<dbReference type="FunFam" id="2.30.30.140:FF:000017">
    <property type="entry name" value="hepatoma-derived growth factor isoform X1"/>
    <property type="match status" value="1"/>
</dbReference>
<dbReference type="PANTHER" id="PTHR12550:SF82">
    <property type="entry name" value="HDGF LIKE 3"/>
    <property type="match status" value="1"/>
</dbReference>
<dbReference type="SMART" id="SM00293">
    <property type="entry name" value="PWWP"/>
    <property type="match status" value="1"/>
</dbReference>
<sequence length="922" mass="100166">MSKDGIWYKPGDKIFAKMKGYPHWPARIDELPDGAVKPPKGKYPIFFYGTHETAFLAPKDIYCYEKWQSKYGKPNKRAGFNEGLWEIENNPNVKFRGKAAKSQGQKRKRASSVGSKPASKRSRKGSKPAGKGDSSGDEEDFDEGTPPPSDNSEDEDFEMEDDQKDKKKSGRKSAGKGRGRQKKVASDSEGEEEEASNSEEEGRGKKSKKSKTPAKRGPKTPASGAKKGRKSGGGGGGKKSKQVADISDDSLSSISDDSDDSEKESSWKKKDEERKKEMERKIKEDQERREREELERVEKAREELKRERAERGEGSDDEGEEDGEERVSRRERKKKKLADGFVVGDMEASSALLDEEKKVDEKDEVKREDADTKKLNEAAMPNAEPSGVKTEAQAQEKSTPSSEEMKAREKGGKSSEESTSTPVIQTENKLTQMDDAIKNSLLMTNLDVDKCVAVLEDLEALPVSYLMLRKNPDIMKTIKQCRKFKDSDRIKQKAEVIYNKFKSLFLNGDRETAKVIQHPEEIYAGGKDQVDSSVAEDGENSLSTTAITDTSMAQSSSIQQEASVTEPEPPQPAIPVLESAVAAPSDGTPDSQTHLPPLPVLATSTDNGVPEVSTPGKDTETRSHDTVNNDTTPAVVRAASLITSTPALADFPDAETWTNVSAGESPALNTGPEPWSSFLGGSSSKITDQSDNKVPDQSDDKVSEGAAPTPAAVSSIGRERFSHHGPLSLPMPPIVEPVEDTLDSAPSPGADYSSPVPSADENVVAAVGSSDAFAPVTSRIDDQSQEANLPGGMDEADFLSRTNHASSGVSGEGGDFITGAVSSSFMGSAVAKDLSALSSELDAARSPLTRFPRLPAEPEEEEEEEIEKRPALDARIKELMEPEEKSSKEETSKLETEMDTTTLSSEEDNVMDDDELHSLLGV</sequence>